<protein>
    <submittedName>
        <fullName evidence="1">Uncharacterized protein</fullName>
    </submittedName>
</protein>
<evidence type="ECO:0000313" key="1">
    <source>
        <dbReference type="EMBL" id="KDD66701.1"/>
    </source>
</evidence>
<comment type="caution">
    <text evidence="1">The sequence shown here is derived from an EMBL/GenBank/DDBJ whole genome shotgun (WGS) entry which is preliminary data.</text>
</comment>
<dbReference type="AlphaFoldDB" id="A0A059KXK1"/>
<evidence type="ECO:0000313" key="2">
    <source>
        <dbReference type="Proteomes" id="UP000026739"/>
    </source>
</evidence>
<reference evidence="1 2" key="1">
    <citation type="submission" date="2013-12" db="EMBL/GenBank/DDBJ databases">
        <authorList>
            <person name="Formusa P.A."/>
            <person name="Habash M."/>
            <person name="Lee H."/>
            <person name="Trevors J.T."/>
        </authorList>
    </citation>
    <scope>NUCLEOTIDE SEQUENCE [LARGE SCALE GENOMIC DNA]</scope>
    <source>
        <strain evidence="1 2">PD30</strain>
    </source>
</reference>
<dbReference type="Proteomes" id="UP000026739">
    <property type="component" value="Unassembled WGS sequence"/>
</dbReference>
<dbReference type="EMBL" id="AZQQ01000096">
    <property type="protein sequence ID" value="KDD66701.1"/>
    <property type="molecule type" value="Genomic_DNA"/>
</dbReference>
<sequence length="139" mass="15494">MQETVEASGITPQPCLLTTNQAQMGHLTNHFCLAWHRDQAAARPYREVQSSCVNTLLKLAYQRIVQRPGPDGNFPPRLFLSSNTQVAFQGFTRATTLRRISEHALRVVFFPSGQQGADKVFAIAEMVIERSAGHIQSAR</sequence>
<gene>
    <name evidence="1" type="ORF">V466_22940</name>
</gene>
<proteinExistence type="predicted"/>
<name>A0A059KXK1_9PSED</name>
<organism evidence="1 2">
    <name type="scientific">Pseudomonas mandelii PD30</name>
    <dbReference type="NCBI Taxonomy" id="1419583"/>
    <lineage>
        <taxon>Bacteria</taxon>
        <taxon>Pseudomonadati</taxon>
        <taxon>Pseudomonadota</taxon>
        <taxon>Gammaproteobacteria</taxon>
        <taxon>Pseudomonadales</taxon>
        <taxon>Pseudomonadaceae</taxon>
        <taxon>Pseudomonas</taxon>
    </lineage>
</organism>
<accession>A0A059KXK1</accession>